<evidence type="ECO:0000313" key="9">
    <source>
        <dbReference type="Proteomes" id="UP000590811"/>
    </source>
</evidence>
<dbReference type="GO" id="GO:0016301">
    <property type="term" value="F:kinase activity"/>
    <property type="evidence" value="ECO:0007669"/>
    <property type="project" value="UniProtKB-KW"/>
</dbReference>
<dbReference type="AlphaFoldDB" id="A0A495XXI3"/>
<dbReference type="Proteomes" id="UP000278440">
    <property type="component" value="Unassembled WGS sequence"/>
</dbReference>
<dbReference type="Gene3D" id="3.30.450.40">
    <property type="match status" value="1"/>
</dbReference>
<proteinExistence type="predicted"/>
<dbReference type="OrthoDB" id="4935162at2"/>
<dbReference type="GO" id="GO:0003723">
    <property type="term" value="F:RNA binding"/>
    <property type="evidence" value="ECO:0007669"/>
    <property type="project" value="InterPro"/>
</dbReference>
<dbReference type="RefSeq" id="WP_121034080.1">
    <property type="nucleotide sequence ID" value="NZ_JACHVT010000003.1"/>
</dbReference>
<dbReference type="EMBL" id="JACHVT010000003">
    <property type="protein sequence ID" value="MBB2986551.1"/>
    <property type="molecule type" value="Genomic_DNA"/>
</dbReference>
<dbReference type="PIRSF" id="PIRSF036625">
    <property type="entry name" value="GAF_ANTAR"/>
    <property type="match status" value="1"/>
</dbReference>
<dbReference type="Pfam" id="PF03861">
    <property type="entry name" value="ANTAR"/>
    <property type="match status" value="1"/>
</dbReference>
<protein>
    <submittedName>
        <fullName evidence="7">GAF domain-containing protein</fullName>
    </submittedName>
</protein>
<feature type="domain" description="ANTAR" evidence="5">
    <location>
        <begin position="161"/>
        <end position="222"/>
    </location>
</feature>
<dbReference type="InterPro" id="IPR029016">
    <property type="entry name" value="GAF-like_dom_sf"/>
</dbReference>
<gene>
    <name evidence="7" type="ORF">DFJ68_2768</name>
    <name evidence="6" type="ORF">FHW14_001705</name>
</gene>
<evidence type="ECO:0000313" key="6">
    <source>
        <dbReference type="EMBL" id="MBB2986551.1"/>
    </source>
</evidence>
<evidence type="ECO:0000256" key="2">
    <source>
        <dbReference type="ARBA" id="ARBA00022777"/>
    </source>
</evidence>
<organism evidence="7 8">
    <name type="scientific">Terracoccus luteus</name>
    <dbReference type="NCBI Taxonomy" id="53356"/>
    <lineage>
        <taxon>Bacteria</taxon>
        <taxon>Bacillati</taxon>
        <taxon>Actinomycetota</taxon>
        <taxon>Actinomycetes</taxon>
        <taxon>Micrococcales</taxon>
        <taxon>Intrasporangiaceae</taxon>
        <taxon>Terracoccus</taxon>
    </lineage>
</organism>
<keyword evidence="2" id="KW-0418">Kinase</keyword>
<dbReference type="InterPro" id="IPR036388">
    <property type="entry name" value="WH-like_DNA-bd_sf"/>
</dbReference>
<dbReference type="InterPro" id="IPR005561">
    <property type="entry name" value="ANTAR"/>
</dbReference>
<dbReference type="Pfam" id="PF13185">
    <property type="entry name" value="GAF_2"/>
    <property type="match status" value="1"/>
</dbReference>
<dbReference type="InterPro" id="IPR011006">
    <property type="entry name" value="CheY-like_superfamily"/>
</dbReference>
<dbReference type="InterPro" id="IPR003018">
    <property type="entry name" value="GAF"/>
</dbReference>
<evidence type="ECO:0000256" key="4">
    <source>
        <dbReference type="ARBA" id="ARBA00023163"/>
    </source>
</evidence>
<dbReference type="Gene3D" id="1.10.10.10">
    <property type="entry name" value="Winged helix-like DNA-binding domain superfamily/Winged helix DNA-binding domain"/>
    <property type="match status" value="1"/>
</dbReference>
<dbReference type="EMBL" id="RBXT01000001">
    <property type="protein sequence ID" value="RKT79301.1"/>
    <property type="molecule type" value="Genomic_DNA"/>
</dbReference>
<dbReference type="InterPro" id="IPR012074">
    <property type="entry name" value="GAF_ANTAR"/>
</dbReference>
<keyword evidence="1" id="KW-0808">Transferase</keyword>
<reference evidence="6 9" key="2">
    <citation type="submission" date="2020-08" db="EMBL/GenBank/DDBJ databases">
        <title>Genomic Encyclopedia of Type Strains, Phase IV (KMG-V): Genome sequencing to study the core and pangenomes of soil and plant-associated prokaryotes.</title>
        <authorList>
            <person name="Whitman W."/>
        </authorList>
    </citation>
    <scope>NUCLEOTIDE SEQUENCE [LARGE SCALE GENOMIC DNA]</scope>
    <source>
        <strain evidence="6 9">B3ACCR2</strain>
    </source>
</reference>
<name>A0A495XXI3_9MICO</name>
<evidence type="ECO:0000259" key="5">
    <source>
        <dbReference type="PROSITE" id="PS50921"/>
    </source>
</evidence>
<sequence>MATDEKTWRRLADAVRAVSSQPDRGSTLQEIVDQAVTAVPGFAHAGITLRRADGTVDTPAATDALVRRADEAQYELQEGPCIDAVWVDDTYTIPDLRQETRWPRWAPVAADLGIRSVLSVRMATPETVVGGLNLYATEPCDRFDPDVVQQAHFYADAAGTALAVATRTEGLSSSLQTRHLIGMAQGILMQRYQLDTESAFAVLRRQSQDSNVKLRDVARQVVDGRADL</sequence>
<accession>A0A495XXI3</accession>
<dbReference type="Proteomes" id="UP000590811">
    <property type="component" value="Unassembled WGS sequence"/>
</dbReference>
<keyword evidence="8" id="KW-1185">Reference proteome</keyword>
<evidence type="ECO:0000256" key="3">
    <source>
        <dbReference type="ARBA" id="ARBA00023015"/>
    </source>
</evidence>
<keyword evidence="3" id="KW-0805">Transcription regulation</keyword>
<dbReference type="SUPFAM" id="SSF52172">
    <property type="entry name" value="CheY-like"/>
    <property type="match status" value="1"/>
</dbReference>
<dbReference type="PROSITE" id="PS50921">
    <property type="entry name" value="ANTAR"/>
    <property type="match status" value="1"/>
</dbReference>
<evidence type="ECO:0000313" key="7">
    <source>
        <dbReference type="EMBL" id="RKT79301.1"/>
    </source>
</evidence>
<comment type="caution">
    <text evidence="7">The sequence shown here is derived from an EMBL/GenBank/DDBJ whole genome shotgun (WGS) entry which is preliminary data.</text>
</comment>
<evidence type="ECO:0000313" key="8">
    <source>
        <dbReference type="Proteomes" id="UP000278440"/>
    </source>
</evidence>
<keyword evidence="4" id="KW-0804">Transcription</keyword>
<reference evidence="7 8" key="1">
    <citation type="submission" date="2018-10" db="EMBL/GenBank/DDBJ databases">
        <title>Sequencing the genomes of 1000 actinobacteria strains.</title>
        <authorList>
            <person name="Klenk H.-P."/>
        </authorList>
    </citation>
    <scope>NUCLEOTIDE SEQUENCE [LARGE SCALE GENOMIC DNA]</scope>
    <source>
        <strain evidence="7 8">DSM 44267</strain>
    </source>
</reference>
<dbReference type="SUPFAM" id="SSF55781">
    <property type="entry name" value="GAF domain-like"/>
    <property type="match status" value="1"/>
</dbReference>
<evidence type="ECO:0000256" key="1">
    <source>
        <dbReference type="ARBA" id="ARBA00022679"/>
    </source>
</evidence>
<dbReference type="SMART" id="SM01012">
    <property type="entry name" value="ANTAR"/>
    <property type="match status" value="1"/>
</dbReference>